<organism evidence="2">
    <name type="scientific">Selaginella moellendorffii</name>
    <name type="common">Spikemoss</name>
    <dbReference type="NCBI Taxonomy" id="88036"/>
    <lineage>
        <taxon>Eukaryota</taxon>
        <taxon>Viridiplantae</taxon>
        <taxon>Streptophyta</taxon>
        <taxon>Embryophyta</taxon>
        <taxon>Tracheophyta</taxon>
        <taxon>Lycopodiopsida</taxon>
        <taxon>Selaginellales</taxon>
        <taxon>Selaginellaceae</taxon>
        <taxon>Selaginella</taxon>
    </lineage>
</organism>
<gene>
    <name evidence="1" type="ORF">SELMODRAFT_431718</name>
</gene>
<evidence type="ECO:0000313" key="2">
    <source>
        <dbReference type="Proteomes" id="UP000001514"/>
    </source>
</evidence>
<dbReference type="EMBL" id="GL377731">
    <property type="protein sequence ID" value="EFJ05253.1"/>
    <property type="molecule type" value="Genomic_DNA"/>
</dbReference>
<dbReference type="HOGENOM" id="CLU_1491498_0_0_1"/>
<dbReference type="Proteomes" id="UP000001514">
    <property type="component" value="Unassembled WGS sequence"/>
</dbReference>
<reference evidence="1 2" key="1">
    <citation type="journal article" date="2011" name="Science">
        <title>The Selaginella genome identifies genetic changes associated with the evolution of vascular plants.</title>
        <authorList>
            <person name="Banks J.A."/>
            <person name="Nishiyama T."/>
            <person name="Hasebe M."/>
            <person name="Bowman J.L."/>
            <person name="Gribskov M."/>
            <person name="dePamphilis C."/>
            <person name="Albert V.A."/>
            <person name="Aono N."/>
            <person name="Aoyama T."/>
            <person name="Ambrose B.A."/>
            <person name="Ashton N.W."/>
            <person name="Axtell M.J."/>
            <person name="Barker E."/>
            <person name="Barker M.S."/>
            <person name="Bennetzen J.L."/>
            <person name="Bonawitz N.D."/>
            <person name="Chapple C."/>
            <person name="Cheng C."/>
            <person name="Correa L.G."/>
            <person name="Dacre M."/>
            <person name="DeBarry J."/>
            <person name="Dreyer I."/>
            <person name="Elias M."/>
            <person name="Engstrom E.M."/>
            <person name="Estelle M."/>
            <person name="Feng L."/>
            <person name="Finet C."/>
            <person name="Floyd S.K."/>
            <person name="Frommer W.B."/>
            <person name="Fujita T."/>
            <person name="Gramzow L."/>
            <person name="Gutensohn M."/>
            <person name="Harholt J."/>
            <person name="Hattori M."/>
            <person name="Heyl A."/>
            <person name="Hirai T."/>
            <person name="Hiwatashi Y."/>
            <person name="Ishikawa M."/>
            <person name="Iwata M."/>
            <person name="Karol K.G."/>
            <person name="Koehler B."/>
            <person name="Kolukisaoglu U."/>
            <person name="Kubo M."/>
            <person name="Kurata T."/>
            <person name="Lalonde S."/>
            <person name="Li K."/>
            <person name="Li Y."/>
            <person name="Litt A."/>
            <person name="Lyons E."/>
            <person name="Manning G."/>
            <person name="Maruyama T."/>
            <person name="Michael T.P."/>
            <person name="Mikami K."/>
            <person name="Miyazaki S."/>
            <person name="Morinaga S."/>
            <person name="Murata T."/>
            <person name="Mueller-Roeber B."/>
            <person name="Nelson D.R."/>
            <person name="Obara M."/>
            <person name="Oguri Y."/>
            <person name="Olmstead R.G."/>
            <person name="Onodera N."/>
            <person name="Petersen B.L."/>
            <person name="Pils B."/>
            <person name="Prigge M."/>
            <person name="Rensing S.A."/>
            <person name="Riano-Pachon D.M."/>
            <person name="Roberts A.W."/>
            <person name="Sato Y."/>
            <person name="Scheller H.V."/>
            <person name="Schulz B."/>
            <person name="Schulz C."/>
            <person name="Shakirov E.V."/>
            <person name="Shibagaki N."/>
            <person name="Shinohara N."/>
            <person name="Shippen D.E."/>
            <person name="Soerensen I."/>
            <person name="Sotooka R."/>
            <person name="Sugimoto N."/>
            <person name="Sugita M."/>
            <person name="Sumikawa N."/>
            <person name="Tanurdzic M."/>
            <person name="Theissen G."/>
            <person name="Ulvskov P."/>
            <person name="Wakazuki S."/>
            <person name="Weng J.K."/>
            <person name="Willats W.W."/>
            <person name="Wipf D."/>
            <person name="Wolf P.G."/>
            <person name="Yang L."/>
            <person name="Zimmer A.D."/>
            <person name="Zhu Q."/>
            <person name="Mitros T."/>
            <person name="Hellsten U."/>
            <person name="Loque D."/>
            <person name="Otillar R."/>
            <person name="Salamov A."/>
            <person name="Schmutz J."/>
            <person name="Shapiro H."/>
            <person name="Lindquist E."/>
            <person name="Lucas S."/>
            <person name="Rokhsar D."/>
            <person name="Grigoriev I.V."/>
        </authorList>
    </citation>
    <scope>NUCLEOTIDE SEQUENCE [LARGE SCALE GENOMIC DNA]</scope>
</reference>
<proteinExistence type="predicted"/>
<dbReference type="AlphaFoldDB" id="D8TDK1"/>
<sequence>MTLSEEISQDTCKDNHARIKYFSENEMLPYCSAFQPYLMVVQMEVKGPESSRVPCYVPQAAVPPLLYEPFSNLANNLKHGQIEATDLKFAKSFWEMIPSDAGWVSAVDVVEGAREDANHLAKLKPCIAATGYSKSFVHGDLRLCNVMLGASAIKDEDAPEYEVHIFDFDWQERKEQLCILN</sequence>
<name>D8TDK1_SELML</name>
<dbReference type="KEGG" id="smo:SELMODRAFT_431718"/>
<dbReference type="Gramene" id="EFJ05253">
    <property type="protein sequence ID" value="EFJ05253"/>
    <property type="gene ID" value="SELMODRAFT_431718"/>
</dbReference>
<accession>D8TDK1</accession>
<protein>
    <submittedName>
        <fullName evidence="1">Uncharacterized protein</fullName>
    </submittedName>
</protein>
<keyword evidence="2" id="KW-1185">Reference proteome</keyword>
<dbReference type="InParanoid" id="D8TDK1"/>
<evidence type="ECO:0000313" key="1">
    <source>
        <dbReference type="EMBL" id="EFJ05253.1"/>
    </source>
</evidence>